<keyword evidence="1" id="KW-1133">Transmembrane helix</keyword>
<keyword evidence="1" id="KW-0472">Membrane</keyword>
<proteinExistence type="predicted"/>
<dbReference type="EMBL" id="DRCV01000137">
    <property type="protein sequence ID" value="HDK37983.1"/>
    <property type="molecule type" value="Genomic_DNA"/>
</dbReference>
<feature type="transmembrane region" description="Helical" evidence="1">
    <location>
        <begin position="20"/>
        <end position="41"/>
    </location>
</feature>
<comment type="caution">
    <text evidence="2">The sequence shown here is derived from an EMBL/GenBank/DDBJ whole genome shotgun (WGS) entry which is preliminary data.</text>
</comment>
<sequence length="134" mass="14397">MPGQQAKSFLPDFCGVRTVLAVVLSATLLAMVLSLVATSILRDFWEVFSILALYILWVGLAAAALICLLKRWLGRLGHGLAGLLAWCLIMLVALAVSLSANWLVPLDEMADVSPKELLIRTLGISGILGALILR</sequence>
<dbReference type="Proteomes" id="UP000885822">
    <property type="component" value="Unassembled WGS sequence"/>
</dbReference>
<name>A0A831K2L3_9GAMM</name>
<gene>
    <name evidence="2" type="ORF">ENG92_03090</name>
</gene>
<accession>A0A831K2L3</accession>
<organism evidence="2">
    <name type="scientific">Thiolapillus brandeum</name>
    <dbReference type="NCBI Taxonomy" id="1076588"/>
    <lineage>
        <taxon>Bacteria</taxon>
        <taxon>Pseudomonadati</taxon>
        <taxon>Pseudomonadota</taxon>
        <taxon>Gammaproteobacteria</taxon>
        <taxon>Chromatiales</taxon>
        <taxon>Sedimenticolaceae</taxon>
        <taxon>Thiolapillus</taxon>
    </lineage>
</organism>
<feature type="transmembrane region" description="Helical" evidence="1">
    <location>
        <begin position="117"/>
        <end position="133"/>
    </location>
</feature>
<evidence type="ECO:0000256" key="1">
    <source>
        <dbReference type="SAM" id="Phobius"/>
    </source>
</evidence>
<feature type="transmembrane region" description="Helical" evidence="1">
    <location>
        <begin position="47"/>
        <end position="69"/>
    </location>
</feature>
<keyword evidence="1" id="KW-0812">Transmembrane</keyword>
<reference evidence="2" key="1">
    <citation type="journal article" date="2020" name="mSystems">
        <title>Genome- and Community-Level Interaction Insights into Carbon Utilization and Element Cycling Functions of Hydrothermarchaeota in Hydrothermal Sediment.</title>
        <authorList>
            <person name="Zhou Z."/>
            <person name="Liu Y."/>
            <person name="Xu W."/>
            <person name="Pan J."/>
            <person name="Luo Z.H."/>
            <person name="Li M."/>
        </authorList>
    </citation>
    <scope>NUCLEOTIDE SEQUENCE [LARGE SCALE GENOMIC DNA]</scope>
    <source>
        <strain evidence="2">HyVt-26</strain>
    </source>
</reference>
<feature type="transmembrane region" description="Helical" evidence="1">
    <location>
        <begin position="81"/>
        <end position="105"/>
    </location>
</feature>
<dbReference type="AlphaFoldDB" id="A0A831K2L3"/>
<evidence type="ECO:0000313" key="2">
    <source>
        <dbReference type="EMBL" id="HDK37983.1"/>
    </source>
</evidence>
<protein>
    <submittedName>
        <fullName evidence="2">Uncharacterized protein</fullName>
    </submittedName>
</protein>